<gene>
    <name evidence="1" type="ORF">KB449_23295</name>
</gene>
<comment type="caution">
    <text evidence="1">The sequence shown here is derived from an EMBL/GenBank/DDBJ whole genome shotgun (WGS) entry which is preliminary data.</text>
</comment>
<dbReference type="EMBL" id="JAGRPV010000001">
    <property type="protein sequence ID" value="MDI4647896.1"/>
    <property type="molecule type" value="Genomic_DNA"/>
</dbReference>
<reference evidence="1" key="1">
    <citation type="submission" date="2023-04" db="EMBL/GenBank/DDBJ databases">
        <title>Comparative genomic analysis of Cohnella hashimotonis sp. nov., isolated from the International Space Station.</title>
        <authorList>
            <person name="Venkateswaran K."/>
            <person name="Simpson A."/>
        </authorList>
    </citation>
    <scope>NUCLEOTIDE SEQUENCE</scope>
    <source>
        <strain evidence="1">F6_2S_P_1</strain>
    </source>
</reference>
<name>A0ABT6TMW0_9BACL</name>
<organism evidence="1 2">
    <name type="scientific">Cohnella hashimotonis</name>
    <dbReference type="NCBI Taxonomy" id="2826895"/>
    <lineage>
        <taxon>Bacteria</taxon>
        <taxon>Bacillati</taxon>
        <taxon>Bacillota</taxon>
        <taxon>Bacilli</taxon>
        <taxon>Bacillales</taxon>
        <taxon>Paenibacillaceae</taxon>
        <taxon>Cohnella</taxon>
    </lineage>
</organism>
<keyword evidence="2" id="KW-1185">Reference proteome</keyword>
<evidence type="ECO:0000313" key="2">
    <source>
        <dbReference type="Proteomes" id="UP001161691"/>
    </source>
</evidence>
<dbReference type="Proteomes" id="UP001161691">
    <property type="component" value="Unassembled WGS sequence"/>
</dbReference>
<evidence type="ECO:0008006" key="3">
    <source>
        <dbReference type="Google" id="ProtNLM"/>
    </source>
</evidence>
<evidence type="ECO:0000313" key="1">
    <source>
        <dbReference type="EMBL" id="MDI4647896.1"/>
    </source>
</evidence>
<protein>
    <recommendedName>
        <fullName evidence="3">Ig-like domain-containing protein</fullName>
    </recommendedName>
</protein>
<dbReference type="RefSeq" id="WP_282910637.1">
    <property type="nucleotide sequence ID" value="NZ_JAGRPV010000001.1"/>
</dbReference>
<proteinExistence type="predicted"/>
<sequence>MDEKRENNQITLTYEVSGARIFDQVQHLWLEDGKGNRYDKENGTIRREGGNRYQVTFSNISDVDTLYVCTYQLNVHYLKELEVTVDMA</sequence>
<accession>A0ABT6TMW0</accession>